<gene>
    <name evidence="2" type="ORF">FQP90_22820</name>
</gene>
<feature type="compositionally biased region" description="Polar residues" evidence="1">
    <location>
        <begin position="151"/>
        <end position="168"/>
    </location>
</feature>
<dbReference type="InterPro" id="IPR046100">
    <property type="entry name" value="DUF6037"/>
</dbReference>
<dbReference type="OrthoDB" id="9802617at2"/>
<sequence length="210" mass="24325">MNAPLENLRPIRDELAVRGWVIACFPFTYRQRRYFTLVQRYMPPEETPQYQLVKLTFIDGRDTSRTLTAAANTQRIAAGARELREYFGIEYAPNLGEILTQFCEQLGKFIPSRLPTALSPEEKTVVLSQLGRSSSEDPNKVHCFDVRRNGTRSNGTLNQRSPFNSQKTEMLRPTLYEALKADENLSFYYSEHPEDERSDTEILESFNCRR</sequence>
<protein>
    <submittedName>
        <fullName evidence="2">Uncharacterized protein</fullName>
    </submittedName>
</protein>
<proteinExistence type="predicted"/>
<feature type="region of interest" description="Disordered" evidence="1">
    <location>
        <begin position="148"/>
        <end position="168"/>
    </location>
</feature>
<dbReference type="RefSeq" id="WP_144653392.1">
    <property type="nucleotide sequence ID" value="NZ_VNFK01000037.1"/>
</dbReference>
<evidence type="ECO:0000313" key="2">
    <source>
        <dbReference type="EMBL" id="TVU57831.1"/>
    </source>
</evidence>
<dbReference type="AlphaFoldDB" id="A0A558GLU2"/>
<dbReference type="Pfam" id="PF19503">
    <property type="entry name" value="DUF6037"/>
    <property type="match status" value="1"/>
</dbReference>
<name>A0A558GLU2_PAENT</name>
<dbReference type="Proteomes" id="UP000316500">
    <property type="component" value="Unassembled WGS sequence"/>
</dbReference>
<accession>A0A558GLU2</accession>
<reference evidence="2 3" key="1">
    <citation type="submission" date="2019-07" db="EMBL/GenBank/DDBJ databases">
        <title>Diversity of Bacteria from Kongsfjorden, Arctic.</title>
        <authorList>
            <person name="Yu Y."/>
        </authorList>
    </citation>
    <scope>NUCLEOTIDE SEQUENCE [LARGE SCALE GENOMIC DNA]</scope>
    <source>
        <strain evidence="2 3">SM1928</strain>
    </source>
</reference>
<organism evidence="2 3">
    <name type="scientific">Paenarthrobacter nitroguajacolicus</name>
    <name type="common">Arthrobacter nitroguajacolicus</name>
    <dbReference type="NCBI Taxonomy" id="211146"/>
    <lineage>
        <taxon>Bacteria</taxon>
        <taxon>Bacillati</taxon>
        <taxon>Actinomycetota</taxon>
        <taxon>Actinomycetes</taxon>
        <taxon>Micrococcales</taxon>
        <taxon>Micrococcaceae</taxon>
        <taxon>Paenarthrobacter</taxon>
    </lineage>
</organism>
<dbReference type="EMBL" id="VNFK01000037">
    <property type="protein sequence ID" value="TVU57831.1"/>
    <property type="molecule type" value="Genomic_DNA"/>
</dbReference>
<evidence type="ECO:0000256" key="1">
    <source>
        <dbReference type="SAM" id="MobiDB-lite"/>
    </source>
</evidence>
<comment type="caution">
    <text evidence="2">The sequence shown here is derived from an EMBL/GenBank/DDBJ whole genome shotgun (WGS) entry which is preliminary data.</text>
</comment>
<evidence type="ECO:0000313" key="3">
    <source>
        <dbReference type="Proteomes" id="UP000316500"/>
    </source>
</evidence>